<keyword evidence="4" id="KW-0812">Transmembrane</keyword>
<proteinExistence type="inferred from homology"/>
<sequence length="730" mass="79847">MKDQKTNTYLTMNKFKQFISSLNFSIGGKIRLSFLVLILVIVFNVIYTSLTLSTSINVLNTISQDVNPTLKTLGDFNQLIKDAKAYSTNWVYISTYEKDKEKLQEIHNTVYPEQKTKILSMIDQLELEEERMEITSIIDSFDAILTDQKTIMETLQSALDYEDPMMVFICEDLIESNIIPQSDELIDRLDATIKIKNEQSDMLKETMQSSFGDLRTTIIVLGIIAAVFAFLISNWLSRNITIPIKFLQDKIGQIQLGKIPEKISIQNKDEIGVMSMGINSLIDGFKSSSQFASQIGKGNLKAEFTALSHEDVLGNALLSMRDNLSLVINDTNEVVRLAGQEGKLGSRINVDDKEGAWNDLAQAVNDLLVSFATPILEVNKIVAATAEGDLTHRFTGESHGDIKILVDSLNKASENLNTLIRNIVTNANIVESSSIEMLGASEEMSSNTDEIASAISQMSSGAQNQVVKVDEASTLVENILASATQMGTKAETINEAAKSSVTKSERGRIVIENIGNAMKEIATYSRETYDSIKILTQRSTEISRVLGVITDIASQTNLLALNAAIEAAQAGDAGRGFAVVAEEIRKLAEDSRKSAQEIEKLVDDVKSDTQQASKVMETMTKSVTTGSEASTEASIAFREIAESTNQSLALSEDIVNATKLQSVDITQVVTITESVVVIAEQTAAGTEEVASSATELSSGMTNYNQKSEQLTKVAASLKEYAGQFKLQDKV</sequence>
<dbReference type="SMART" id="SM00304">
    <property type="entry name" value="HAMP"/>
    <property type="match status" value="2"/>
</dbReference>
<dbReference type="InterPro" id="IPR004089">
    <property type="entry name" value="MCPsignal_dom"/>
</dbReference>
<dbReference type="SMART" id="SM00283">
    <property type="entry name" value="MA"/>
    <property type="match status" value="1"/>
</dbReference>
<dbReference type="PANTHER" id="PTHR32089:SF112">
    <property type="entry name" value="LYSOZYME-LIKE PROTEIN-RELATED"/>
    <property type="match status" value="1"/>
</dbReference>
<accession>A0ABY6CM36</accession>
<feature type="transmembrane region" description="Helical" evidence="4">
    <location>
        <begin position="30"/>
        <end position="50"/>
    </location>
</feature>
<reference evidence="7" key="1">
    <citation type="submission" date="2022-09" db="EMBL/GenBank/DDBJ databases">
        <title>Comparative genomics and taxonomic characterization of three novel marine species of genus Reichenbachiella exhibiting antioxidant and polysaccharide degradation activities.</title>
        <authorList>
            <person name="Muhammad N."/>
            <person name="Lee Y.-J."/>
            <person name="Ko J."/>
            <person name="Kim S.-G."/>
        </authorList>
    </citation>
    <scope>NUCLEOTIDE SEQUENCE</scope>
    <source>
        <strain evidence="7">BKB1-1</strain>
    </source>
</reference>
<feature type="domain" description="HAMP" evidence="6">
    <location>
        <begin position="238"/>
        <end position="290"/>
    </location>
</feature>
<feature type="transmembrane region" description="Helical" evidence="4">
    <location>
        <begin position="217"/>
        <end position="236"/>
    </location>
</feature>
<dbReference type="Gene3D" id="1.20.120.1530">
    <property type="match status" value="1"/>
</dbReference>
<dbReference type="Proteomes" id="UP001065174">
    <property type="component" value="Chromosome"/>
</dbReference>
<dbReference type="RefSeq" id="WP_262308240.1">
    <property type="nucleotide sequence ID" value="NZ_CP106679.1"/>
</dbReference>
<protein>
    <submittedName>
        <fullName evidence="7">Methyl-accepting chemotaxis protein</fullName>
    </submittedName>
</protein>
<evidence type="ECO:0000256" key="1">
    <source>
        <dbReference type="ARBA" id="ARBA00023224"/>
    </source>
</evidence>
<evidence type="ECO:0000313" key="8">
    <source>
        <dbReference type="Proteomes" id="UP001065174"/>
    </source>
</evidence>
<organism evidence="7 8">
    <name type="scientific">Reichenbachiella agarivorans</name>
    <dbReference type="NCBI Taxonomy" id="2979464"/>
    <lineage>
        <taxon>Bacteria</taxon>
        <taxon>Pseudomonadati</taxon>
        <taxon>Bacteroidota</taxon>
        <taxon>Cytophagia</taxon>
        <taxon>Cytophagales</taxon>
        <taxon>Reichenbachiellaceae</taxon>
        <taxon>Reichenbachiella</taxon>
    </lineage>
</organism>
<dbReference type="Pfam" id="PF18947">
    <property type="entry name" value="HAMP_2"/>
    <property type="match status" value="1"/>
</dbReference>
<dbReference type="Pfam" id="PF00015">
    <property type="entry name" value="MCPsignal"/>
    <property type="match status" value="1"/>
</dbReference>
<evidence type="ECO:0000259" key="5">
    <source>
        <dbReference type="PROSITE" id="PS50111"/>
    </source>
</evidence>
<keyword evidence="8" id="KW-1185">Reference proteome</keyword>
<evidence type="ECO:0000313" key="7">
    <source>
        <dbReference type="EMBL" id="UXP30794.1"/>
    </source>
</evidence>
<dbReference type="EMBL" id="CP106679">
    <property type="protein sequence ID" value="UXP30794.1"/>
    <property type="molecule type" value="Genomic_DNA"/>
</dbReference>
<dbReference type="SUPFAM" id="SSF58104">
    <property type="entry name" value="Methyl-accepting chemotaxis protein (MCP) signaling domain"/>
    <property type="match status" value="1"/>
</dbReference>
<evidence type="ECO:0000256" key="3">
    <source>
        <dbReference type="PROSITE-ProRule" id="PRU00284"/>
    </source>
</evidence>
<evidence type="ECO:0000259" key="6">
    <source>
        <dbReference type="PROSITE" id="PS50885"/>
    </source>
</evidence>
<keyword evidence="4" id="KW-1133">Transmembrane helix</keyword>
<dbReference type="CDD" id="cd11386">
    <property type="entry name" value="MCP_signal"/>
    <property type="match status" value="1"/>
</dbReference>
<dbReference type="InterPro" id="IPR003660">
    <property type="entry name" value="HAMP_dom"/>
</dbReference>
<feature type="domain" description="HAMP" evidence="6">
    <location>
        <begin position="369"/>
        <end position="421"/>
    </location>
</feature>
<dbReference type="PROSITE" id="PS50111">
    <property type="entry name" value="CHEMOTAXIS_TRANSDUC_2"/>
    <property type="match status" value="1"/>
</dbReference>
<dbReference type="PROSITE" id="PS50885">
    <property type="entry name" value="HAMP"/>
    <property type="match status" value="2"/>
</dbReference>
<keyword evidence="4" id="KW-0472">Membrane</keyword>
<evidence type="ECO:0000256" key="4">
    <source>
        <dbReference type="SAM" id="Phobius"/>
    </source>
</evidence>
<dbReference type="Gene3D" id="6.10.340.10">
    <property type="match status" value="1"/>
</dbReference>
<evidence type="ECO:0000256" key="2">
    <source>
        <dbReference type="ARBA" id="ARBA00029447"/>
    </source>
</evidence>
<comment type="similarity">
    <text evidence="2">Belongs to the methyl-accepting chemotaxis (MCP) protein family.</text>
</comment>
<dbReference type="PANTHER" id="PTHR32089">
    <property type="entry name" value="METHYL-ACCEPTING CHEMOTAXIS PROTEIN MCPB"/>
    <property type="match status" value="1"/>
</dbReference>
<keyword evidence="1 3" id="KW-0807">Transducer</keyword>
<name>A0ABY6CM36_9BACT</name>
<dbReference type="Gene3D" id="1.10.287.950">
    <property type="entry name" value="Methyl-accepting chemotaxis protein"/>
    <property type="match status" value="1"/>
</dbReference>
<gene>
    <name evidence="7" type="ORF">N6H18_10560</name>
</gene>
<feature type="domain" description="Methyl-accepting transducer" evidence="5">
    <location>
        <begin position="440"/>
        <end position="697"/>
    </location>
</feature>